<evidence type="ECO:0000313" key="4">
    <source>
        <dbReference type="EMBL" id="WOL06286.1"/>
    </source>
</evidence>
<name>A0AAQ3QED4_9LILI</name>
<dbReference type="PANTHER" id="PTHR31879">
    <property type="entry name" value="DET1- AND DDB1-ASSOCIATED PROTEIN 1"/>
    <property type="match status" value="1"/>
</dbReference>
<feature type="domain" description="DET1- and DDB1-associated protein 1" evidence="3">
    <location>
        <begin position="57"/>
        <end position="123"/>
    </location>
</feature>
<dbReference type="Pfam" id="PF10172">
    <property type="entry name" value="DDA1"/>
    <property type="match status" value="1"/>
</dbReference>
<reference evidence="4 5" key="1">
    <citation type="submission" date="2023-10" db="EMBL/GenBank/DDBJ databases">
        <title>Chromosome-scale genome assembly provides insights into flower coloration mechanisms of Canna indica.</title>
        <authorList>
            <person name="Li C."/>
        </authorList>
    </citation>
    <scope>NUCLEOTIDE SEQUENCE [LARGE SCALE GENOMIC DNA]</scope>
    <source>
        <tissue evidence="4">Flower</tissue>
    </source>
</reference>
<dbReference type="PANTHER" id="PTHR31879:SF8">
    <property type="entry name" value="DET1- AND DDB1-ASSOCIATED PROTEIN 1"/>
    <property type="match status" value="1"/>
</dbReference>
<accession>A0AAQ3QED4</accession>
<feature type="region of interest" description="Disordered" evidence="2">
    <location>
        <begin position="146"/>
        <end position="202"/>
    </location>
</feature>
<feature type="compositionally biased region" description="Basic and acidic residues" evidence="2">
    <location>
        <begin position="165"/>
        <end position="181"/>
    </location>
</feature>
<feature type="compositionally biased region" description="Basic and acidic residues" evidence="2">
    <location>
        <begin position="192"/>
        <end position="202"/>
    </location>
</feature>
<dbReference type="EMBL" id="CP136893">
    <property type="protein sequence ID" value="WOL06286.1"/>
    <property type="molecule type" value="Genomic_DNA"/>
</dbReference>
<evidence type="ECO:0000313" key="5">
    <source>
        <dbReference type="Proteomes" id="UP001327560"/>
    </source>
</evidence>
<dbReference type="AlphaFoldDB" id="A0AAQ3QED4"/>
<dbReference type="InterPro" id="IPR018276">
    <property type="entry name" value="DDA1_dom"/>
</dbReference>
<proteinExistence type="inferred from homology"/>
<evidence type="ECO:0000256" key="1">
    <source>
        <dbReference type="ARBA" id="ARBA00008042"/>
    </source>
</evidence>
<dbReference type="Proteomes" id="UP001327560">
    <property type="component" value="Chromosome 4"/>
</dbReference>
<feature type="region of interest" description="Disordered" evidence="2">
    <location>
        <begin position="72"/>
        <end position="93"/>
    </location>
</feature>
<evidence type="ECO:0000259" key="3">
    <source>
        <dbReference type="Pfam" id="PF10172"/>
    </source>
</evidence>
<sequence length="202" mass="22395">MIDLARYYELGLIRLNNILQCFSCCRLPPIPSHVPVLAVVAPLPPPSLNRSWRKMGSLLGNLPSYDPHNFSELRPADPSAQPSKLTPVTYHPTHNKCLPPTNQVISTEARNILLRHFYQKSEEKETARQRAYRVVERCNGKVDSDDYQGGGVQTRGDSGTSACATKKDKVKIRGDGQHGGEMEIQISSIVNERGETDDGKGD</sequence>
<gene>
    <name evidence="4" type="ORF">Cni_G15018</name>
</gene>
<dbReference type="InterPro" id="IPR033575">
    <property type="entry name" value="DDA1-like"/>
</dbReference>
<protein>
    <recommendedName>
        <fullName evidence="3">DET1- and DDB1-associated protein 1 domain-containing protein</fullName>
    </recommendedName>
</protein>
<dbReference type="GO" id="GO:0080008">
    <property type="term" value="C:Cul4-RING E3 ubiquitin ligase complex"/>
    <property type="evidence" value="ECO:0007669"/>
    <property type="project" value="TreeGrafter"/>
</dbReference>
<keyword evidence="5" id="KW-1185">Reference proteome</keyword>
<evidence type="ECO:0000256" key="2">
    <source>
        <dbReference type="SAM" id="MobiDB-lite"/>
    </source>
</evidence>
<dbReference type="GO" id="GO:0032436">
    <property type="term" value="P:positive regulation of proteasomal ubiquitin-dependent protein catabolic process"/>
    <property type="evidence" value="ECO:0007669"/>
    <property type="project" value="TreeGrafter"/>
</dbReference>
<comment type="similarity">
    <text evidence="1">Belongs to the DDA1 family.</text>
</comment>
<organism evidence="4 5">
    <name type="scientific">Canna indica</name>
    <name type="common">Indian-shot</name>
    <dbReference type="NCBI Taxonomy" id="4628"/>
    <lineage>
        <taxon>Eukaryota</taxon>
        <taxon>Viridiplantae</taxon>
        <taxon>Streptophyta</taxon>
        <taxon>Embryophyta</taxon>
        <taxon>Tracheophyta</taxon>
        <taxon>Spermatophyta</taxon>
        <taxon>Magnoliopsida</taxon>
        <taxon>Liliopsida</taxon>
        <taxon>Zingiberales</taxon>
        <taxon>Cannaceae</taxon>
        <taxon>Canna</taxon>
    </lineage>
</organism>